<proteinExistence type="predicted"/>
<protein>
    <submittedName>
        <fullName evidence="1">Ethyl tert-butyl ether degradation protein EthD</fullName>
    </submittedName>
</protein>
<dbReference type="EMBL" id="MAXA01000047">
    <property type="protein sequence ID" value="OHV42263.1"/>
    <property type="molecule type" value="Genomic_DNA"/>
</dbReference>
<dbReference type="NCBIfam" id="TIGR02118">
    <property type="entry name" value="EthD family reductase"/>
    <property type="match status" value="1"/>
</dbReference>
<dbReference type="GO" id="GO:0016491">
    <property type="term" value="F:oxidoreductase activity"/>
    <property type="evidence" value="ECO:0007669"/>
    <property type="project" value="InterPro"/>
</dbReference>
<dbReference type="Proteomes" id="UP000179769">
    <property type="component" value="Unassembled WGS sequence"/>
</dbReference>
<name>A0A1S1R5P2_9ACTN</name>
<dbReference type="PANTHER" id="PTHR40260:SF2">
    <property type="entry name" value="BLR8190 PROTEIN"/>
    <property type="match status" value="1"/>
</dbReference>
<dbReference type="InterPro" id="IPR009799">
    <property type="entry name" value="EthD_dom"/>
</dbReference>
<reference evidence="2" key="1">
    <citation type="submission" date="2016-07" db="EMBL/GenBank/DDBJ databases">
        <title>Frankia sp. NRRL B-16219 Genome sequencing.</title>
        <authorList>
            <person name="Ghodhbane-Gtari F."/>
            <person name="Swanson E."/>
            <person name="Gueddou A."/>
            <person name="Louati M."/>
            <person name="Nouioui I."/>
            <person name="Hezbri K."/>
            <person name="Abebe-Akele F."/>
            <person name="Simpson S."/>
            <person name="Morris K."/>
            <person name="Thomas K."/>
            <person name="Gtari M."/>
            <person name="Tisa L.S."/>
        </authorList>
    </citation>
    <scope>NUCLEOTIDE SEQUENCE [LARGE SCALE GENOMIC DNA]</scope>
    <source>
        <strain evidence="2">NRRL B-16219</strain>
    </source>
</reference>
<organism evidence="1 2">
    <name type="scientific">Parafrankia soli</name>
    <dbReference type="NCBI Taxonomy" id="2599596"/>
    <lineage>
        <taxon>Bacteria</taxon>
        <taxon>Bacillati</taxon>
        <taxon>Actinomycetota</taxon>
        <taxon>Actinomycetes</taxon>
        <taxon>Frankiales</taxon>
        <taxon>Frankiaceae</taxon>
        <taxon>Parafrankia</taxon>
    </lineage>
</organism>
<dbReference type="InterPro" id="IPR011008">
    <property type="entry name" value="Dimeric_a/b-barrel"/>
</dbReference>
<comment type="caution">
    <text evidence="1">The sequence shown here is derived from an EMBL/GenBank/DDBJ whole genome shotgun (WGS) entry which is preliminary data.</text>
</comment>
<evidence type="ECO:0000313" key="1">
    <source>
        <dbReference type="EMBL" id="OHV42263.1"/>
    </source>
</evidence>
<accession>A0A1S1R5P2</accession>
<gene>
    <name evidence="1" type="ORF">BBK14_11000</name>
</gene>
<dbReference type="Gene3D" id="3.30.70.100">
    <property type="match status" value="1"/>
</dbReference>
<evidence type="ECO:0000313" key="2">
    <source>
        <dbReference type="Proteomes" id="UP000179769"/>
    </source>
</evidence>
<sequence>MIRLSVFYPRTEGATFDIDYYVNKHIPMACRMWGLTEVEVDQGIRGPYVAASHFLFESAEALQAAMSADSTAMSADLTNYTTITPVMQISEILTSSPG</sequence>
<keyword evidence="2" id="KW-1185">Reference proteome</keyword>
<dbReference type="PANTHER" id="PTHR40260">
    <property type="entry name" value="BLR8190 PROTEIN"/>
    <property type="match status" value="1"/>
</dbReference>
<dbReference type="SUPFAM" id="SSF54909">
    <property type="entry name" value="Dimeric alpha+beta barrel"/>
    <property type="match status" value="1"/>
</dbReference>
<dbReference type="AlphaFoldDB" id="A0A1S1R5P2"/>